<keyword evidence="4 8" id="KW-0067">ATP-binding</keyword>
<dbReference type="Gene3D" id="6.20.240.20">
    <property type="match status" value="1"/>
</dbReference>
<dbReference type="OMA" id="FDSKWMI"/>
<dbReference type="PRINTS" id="PR00193">
    <property type="entry name" value="MYOSINHEAVY"/>
</dbReference>
<dbReference type="SMART" id="SM00015">
    <property type="entry name" value="IQ"/>
    <property type="match status" value="3"/>
</dbReference>
<keyword evidence="16" id="KW-1185">Reference proteome</keyword>
<evidence type="ECO:0000259" key="13">
    <source>
        <dbReference type="PROSITE" id="PS51016"/>
    </source>
</evidence>
<dbReference type="EMBL" id="KB201891">
    <property type="protein sequence ID" value="ESO93643.1"/>
    <property type="molecule type" value="Genomic_DNA"/>
</dbReference>
<evidence type="ECO:0000259" key="14">
    <source>
        <dbReference type="PROSITE" id="PS51456"/>
    </source>
</evidence>
<evidence type="ECO:0000256" key="2">
    <source>
        <dbReference type="ARBA" id="ARBA00022468"/>
    </source>
</evidence>
<feature type="compositionally biased region" description="Pro residues" evidence="10">
    <location>
        <begin position="869"/>
        <end position="901"/>
    </location>
</feature>
<organism evidence="15 16">
    <name type="scientific">Lottia gigantea</name>
    <name type="common">Giant owl limpet</name>
    <dbReference type="NCBI Taxonomy" id="225164"/>
    <lineage>
        <taxon>Eukaryota</taxon>
        <taxon>Metazoa</taxon>
        <taxon>Spiralia</taxon>
        <taxon>Lophotrochozoa</taxon>
        <taxon>Mollusca</taxon>
        <taxon>Gastropoda</taxon>
        <taxon>Patellogastropoda</taxon>
        <taxon>Lottioidea</taxon>
        <taxon>Lottiidae</taxon>
        <taxon>Lottia</taxon>
    </lineage>
</organism>
<evidence type="ECO:0000256" key="6">
    <source>
        <dbReference type="ARBA" id="ARBA00023175"/>
    </source>
</evidence>
<dbReference type="Gene3D" id="1.20.58.530">
    <property type="match status" value="1"/>
</dbReference>
<dbReference type="InterPro" id="IPR019748">
    <property type="entry name" value="FERM_central"/>
</dbReference>
<evidence type="ECO:0000259" key="12">
    <source>
        <dbReference type="PROSITE" id="PS50200"/>
    </source>
</evidence>
<dbReference type="InterPro" id="IPR051724">
    <property type="entry name" value="Actin_motor_Myosin"/>
</dbReference>
<dbReference type="InterPro" id="IPR000048">
    <property type="entry name" value="IQ_motif_EF-hand-BS"/>
</dbReference>
<evidence type="ECO:0000313" key="16">
    <source>
        <dbReference type="Proteomes" id="UP000030746"/>
    </source>
</evidence>
<dbReference type="SUPFAM" id="SSF47031">
    <property type="entry name" value="Second domain of FERM"/>
    <property type="match status" value="2"/>
</dbReference>
<dbReference type="HOGENOM" id="CLU_000192_14_2_1"/>
<keyword evidence="3 8" id="KW-0547">Nucleotide-binding</keyword>
<dbReference type="SUPFAM" id="SSF52540">
    <property type="entry name" value="P-loop containing nucleoside triphosphate hydrolases"/>
    <property type="match status" value="1"/>
</dbReference>
<dbReference type="InterPro" id="IPR019749">
    <property type="entry name" value="Band_41_domain"/>
</dbReference>
<dbReference type="Gene3D" id="1.10.10.820">
    <property type="match status" value="1"/>
</dbReference>
<keyword evidence="2" id="KW-0343">GTPase activation</keyword>
<feature type="domain" description="MyTH4" evidence="13">
    <location>
        <begin position="1606"/>
        <end position="1765"/>
    </location>
</feature>
<dbReference type="InterPro" id="IPR027417">
    <property type="entry name" value="P-loop_NTPase"/>
</dbReference>
<dbReference type="SMART" id="SM00242">
    <property type="entry name" value="MYSc"/>
    <property type="match status" value="1"/>
</dbReference>
<dbReference type="InterPro" id="IPR000857">
    <property type="entry name" value="MyTH4_dom"/>
</dbReference>
<dbReference type="Gene3D" id="1.20.120.720">
    <property type="entry name" value="Myosin VI head, motor domain, U50 subdomain"/>
    <property type="match status" value="1"/>
</dbReference>
<dbReference type="GO" id="GO:0007165">
    <property type="term" value="P:signal transduction"/>
    <property type="evidence" value="ECO:0007669"/>
    <property type="project" value="InterPro"/>
</dbReference>
<dbReference type="GO" id="GO:0003774">
    <property type="term" value="F:cytoskeletal motor activity"/>
    <property type="evidence" value="ECO:0007669"/>
    <property type="project" value="UniProtKB-UniRule"/>
</dbReference>
<feature type="domain" description="MyTH4" evidence="13">
    <location>
        <begin position="1051"/>
        <end position="1199"/>
    </location>
</feature>
<dbReference type="GO" id="GO:0003779">
    <property type="term" value="F:actin binding"/>
    <property type="evidence" value="ECO:0007669"/>
    <property type="project" value="UniProtKB-KW"/>
</dbReference>
<sequence>QKYLNIFYIFSGCRPEDGVRDMIIISDIDENGIKINLKTRYNKDQIYKHVKEYSGQKLSQVEPHVFAITEAAFQNLCKSDDNQSCIIAGESGAGKTETTKFILQYLCSVTNHTSFWTEQQILEANTVLEAFGNAKTVRNDNSSRFGKFMQVCFDDSSQIKGCIVQDYLLEQSRITFQSANERNYHIFYQLTAGAKSCPELAKQFHIGPPESYAYLNQSGCYKLGGVDDSTAFDSLRLAMNVINIQPEMVDGIFGVMSAILLLGNLKFEDVEGEKSDFTPDDKVILETVCELLGFELDALMEALLFRQIQVRGTITSIPFKIQESIENRHAMAKALYSRTFAWLVDAINKCTNPGQNQLRFIGILDIFGFENFQTNSFEQLCINYTNEKLHRFFNHYVFALEQETVKEIEFAHITFTDNTKCVELIEKPPRCILKILDEECRFPQGTDKSYLAKQHTEFEAHECYIKGQDRRTWTKEFGIQHYAGAVIYNINGFLDKNKDTQQDQLFELMHNSTNVFVTDLTRFQDLLGVRLEDLKGRQTISKTARGKPTVGDTFKHQLSALVDVLDTTNPWYVRCLKPNSKKVANDFRDEEVLSQLRYSGMLDIIRIKREGYPVHVPLETFLAKYSILLKNMKVDEENPGRSCRQVLDLLNLPSTDWQVGKTRVFMRTSVFEPLEEKRQELLIEKVTIIQKIWRGYVKHRDYLHMREAAIIIQQNFRALRYRLAFVRKRKAAIVIQSYIRGTLARKVASGLRTQKRLEEERRRQEEMEAEKLKVQQAEADETAIEETLKESQEELESLTNMIESMWSQYKPPVSPNNMDLDQMFSFLTEQKIELKQQINEKEKALNQINQQFQELDDLWKEADALVRVPSPPPPPGLPGVPPAPPAPGGPVPPPPPLPGGGPPEGIKLTPSPTQYESIEKFSKTVPTSGPLSRRPEFIIPPPPSFPPPPVPDENARPVSFMQVNELSPETQDKLSNMMQNPNMQNLMSPQSMGDSVCSLPEPEAVYDMLEYAEKYFNNHVRDYGGTIMKSLKKRRQSATDVLSKEEMLRYCKSGLIPTSHIHLHDAENIHQACNIFKDITKYIRDEAKEDSSVTTIQHIIKTGLERIELRDEIFCQLIRQTNENPEPESLRQAWVLMCLFSASFAPSKNLHKYMLSYVKKSCFDKNVGKYALMTHNHLTIPRATSRKYPASSIEIMSVQSLAPIVCKVFFMDGKTKAVSMMPCDTATDVLEKVARKIGLKSVEGWAIYELTNEYERFIRSYEYIADIMAQWELQDRVAAKPSHYETISKKGPKLALGGADAKIMFRKRVYKHVHDIPNDPIEYHLLYAEAVYKVVKMDEFSISDKVALQLAGLQAQVIWGTYEEDKQFRYGEADQYLCKRILASSGRNWSKEVAKAHKHYGDGKSTLEAQVWYLTCVKQFPLYGCTMFPILHKGLWAHSSDALLAINMDGIKFVRAKDKMVLHDFKYSQIESIYIDPNDNYITLELQDKIETDCPQRTFMFETNHKEDVGHLVASYSPHHASWMKADYESLKKIKMSDEEKLKLYEELVRCRKLLSESRLLQRPITTADTGFFKNTLRRLTKSKMDRLRNYAAGDTGQFDVNYWSYTKLPIKQSLTLIHDPAMEEVAIKMFTSILIYTGYEESGNNNDNYDHTGMIQIVMTKCLESDHVCNEFYLQLIKQTTDHPDPNSYVNKRSWQLMAVTTNILPPPNTRVQKYLQVHLKKCSMDSTTEEGKYARYSYKCLSRTLEKKRRKFPPSTREVECVIHRKPITEKVFFMTGESRVIEFDSAASCTEVNKTIKAKIGMRSDAECFALYELMSGSERAMATDERLSDTLSKWERLSRSGAMANAAFSLHTAWINMPYIYYFILQKRLFIEPYINPNDPVECDLVFNQLIESVFEQRVPLSMQDAVHLCAFKVQSEIEDMKTGDIDYRLVDSVTRILPRDMRPTVKIEDIATTHKTILDLSPQQAVLGFINTLKSWHLFGAAVFEIGQTYTSMLPKNLLLAVHQKGIHLLETKTFKVLGAYPYSDIAHSSPAIKSIMIVIGHVAKGTKFMFNTNQVS</sequence>
<dbReference type="RefSeq" id="XP_009055830.1">
    <property type="nucleotide sequence ID" value="XM_009057582.1"/>
</dbReference>
<feature type="coiled-coil region" evidence="9">
    <location>
        <begin position="750"/>
        <end position="858"/>
    </location>
</feature>
<dbReference type="PANTHER" id="PTHR46049">
    <property type="entry name" value="AGAP003327-PA"/>
    <property type="match status" value="1"/>
</dbReference>
<feature type="binding site" evidence="8">
    <location>
        <begin position="89"/>
        <end position="96"/>
    </location>
    <ligand>
        <name>ATP</name>
        <dbReference type="ChEBI" id="CHEBI:30616"/>
    </ligand>
</feature>
<protein>
    <recommendedName>
        <fullName evidence="17">Myosin motor domain-containing protein</fullName>
    </recommendedName>
</protein>
<dbReference type="Gene3D" id="2.30.29.30">
    <property type="entry name" value="Pleckstrin-homology domain (PH domain)/Phosphotyrosine-binding domain (PTB)"/>
    <property type="match status" value="2"/>
</dbReference>
<dbReference type="Gene3D" id="1.25.40.530">
    <property type="entry name" value="MyTH4 domain"/>
    <property type="match status" value="2"/>
</dbReference>
<dbReference type="PROSITE" id="PS50200">
    <property type="entry name" value="RA"/>
    <property type="match status" value="2"/>
</dbReference>
<feature type="region of interest" description="Actin-binding" evidence="8">
    <location>
        <begin position="558"/>
        <end position="580"/>
    </location>
</feature>
<feature type="domain" description="Ras-associating" evidence="12">
    <location>
        <begin position="1202"/>
        <end position="1292"/>
    </location>
</feature>
<dbReference type="CTD" id="20231705"/>
<dbReference type="SUPFAM" id="SSF54236">
    <property type="entry name" value="Ubiquitin-like"/>
    <property type="match status" value="2"/>
</dbReference>
<dbReference type="FunFam" id="1.10.10.820:FF:000001">
    <property type="entry name" value="Myosin heavy chain"/>
    <property type="match status" value="1"/>
</dbReference>
<dbReference type="STRING" id="225164.V3ZQG6"/>
<feature type="domain" description="Myosin motor" evidence="14">
    <location>
        <begin position="48"/>
        <end position="679"/>
    </location>
</feature>
<dbReference type="Pfam" id="PF00063">
    <property type="entry name" value="Myosin_head"/>
    <property type="match status" value="1"/>
</dbReference>
<dbReference type="PROSITE" id="PS51016">
    <property type="entry name" value="MYTH4"/>
    <property type="match status" value="2"/>
</dbReference>
<proteinExistence type="inferred from homology"/>
<dbReference type="Pfam" id="PF00373">
    <property type="entry name" value="FERM_M"/>
    <property type="match status" value="2"/>
</dbReference>
<dbReference type="GO" id="GO:0005096">
    <property type="term" value="F:GTPase activator activity"/>
    <property type="evidence" value="ECO:0007669"/>
    <property type="project" value="UniProtKB-KW"/>
</dbReference>
<dbReference type="GO" id="GO:0005524">
    <property type="term" value="F:ATP binding"/>
    <property type="evidence" value="ECO:0007669"/>
    <property type="project" value="UniProtKB-UniRule"/>
</dbReference>
<dbReference type="Gene3D" id="1.20.5.190">
    <property type="match status" value="1"/>
</dbReference>
<dbReference type="InterPro" id="IPR011993">
    <property type="entry name" value="PH-like_dom_sf"/>
</dbReference>
<dbReference type="PROSITE" id="PS51456">
    <property type="entry name" value="MYOSIN_MOTOR"/>
    <property type="match status" value="1"/>
</dbReference>
<feature type="non-terminal residue" evidence="15">
    <location>
        <position position="1"/>
    </location>
</feature>
<keyword evidence="5 8" id="KW-0518">Myosin</keyword>
<dbReference type="InterPro" id="IPR038185">
    <property type="entry name" value="MyTH4_dom_sf"/>
</dbReference>
<dbReference type="InterPro" id="IPR029071">
    <property type="entry name" value="Ubiquitin-like_domsf"/>
</dbReference>
<dbReference type="Gene3D" id="3.40.850.10">
    <property type="entry name" value="Kinesin motor domain"/>
    <property type="match status" value="1"/>
</dbReference>
<keyword evidence="7 8" id="KW-0009">Actin-binding</keyword>
<dbReference type="Proteomes" id="UP000030746">
    <property type="component" value="Unassembled WGS sequence"/>
</dbReference>
<evidence type="ECO:0008006" key="17">
    <source>
        <dbReference type="Google" id="ProtNLM"/>
    </source>
</evidence>
<evidence type="ECO:0000256" key="9">
    <source>
        <dbReference type="SAM" id="Coils"/>
    </source>
</evidence>
<dbReference type="InterPro" id="IPR000299">
    <property type="entry name" value="FERM_domain"/>
</dbReference>
<comment type="similarity">
    <text evidence="1 8">Belongs to the TRAFAC class myosin-kinesin ATPase superfamily. Myosin family.</text>
</comment>
<reference evidence="15 16" key="1">
    <citation type="journal article" date="2013" name="Nature">
        <title>Insights into bilaterian evolution from three spiralian genomes.</title>
        <authorList>
            <person name="Simakov O."/>
            <person name="Marletaz F."/>
            <person name="Cho S.J."/>
            <person name="Edsinger-Gonzales E."/>
            <person name="Havlak P."/>
            <person name="Hellsten U."/>
            <person name="Kuo D.H."/>
            <person name="Larsson T."/>
            <person name="Lv J."/>
            <person name="Arendt D."/>
            <person name="Savage R."/>
            <person name="Osoegawa K."/>
            <person name="de Jong P."/>
            <person name="Grimwood J."/>
            <person name="Chapman J.A."/>
            <person name="Shapiro H."/>
            <person name="Aerts A."/>
            <person name="Otillar R.P."/>
            <person name="Terry A.Y."/>
            <person name="Boore J.L."/>
            <person name="Grigoriev I.V."/>
            <person name="Lindberg D.R."/>
            <person name="Seaver E.C."/>
            <person name="Weisblat D.A."/>
            <person name="Putnam N.H."/>
            <person name="Rokhsar D.S."/>
        </authorList>
    </citation>
    <scope>NUCLEOTIDE SEQUENCE [LARGE SCALE GENOMIC DNA]</scope>
</reference>
<dbReference type="CDD" id="cd14473">
    <property type="entry name" value="FERM_B-lobe"/>
    <property type="match status" value="2"/>
</dbReference>
<evidence type="ECO:0000256" key="7">
    <source>
        <dbReference type="ARBA" id="ARBA00023203"/>
    </source>
</evidence>
<dbReference type="InterPro" id="IPR014352">
    <property type="entry name" value="FERM/acyl-CoA-bd_prot_sf"/>
</dbReference>
<name>V3ZQG6_LOTGI</name>
<dbReference type="Gene3D" id="3.10.20.90">
    <property type="entry name" value="Phosphatidylinositol 3-kinase Catalytic Subunit, Chain A, domain 1"/>
    <property type="match status" value="2"/>
</dbReference>
<dbReference type="Pfam" id="PF21989">
    <property type="entry name" value="RA_2"/>
    <property type="match status" value="2"/>
</dbReference>
<dbReference type="PROSITE" id="PS50057">
    <property type="entry name" value="FERM_3"/>
    <property type="match status" value="2"/>
</dbReference>
<dbReference type="InterPro" id="IPR001609">
    <property type="entry name" value="Myosin_head_motor_dom-like"/>
</dbReference>
<dbReference type="OrthoDB" id="312459at2759"/>
<evidence type="ECO:0000256" key="1">
    <source>
        <dbReference type="ARBA" id="ARBA00008314"/>
    </source>
</evidence>
<evidence type="ECO:0000259" key="11">
    <source>
        <dbReference type="PROSITE" id="PS50057"/>
    </source>
</evidence>
<dbReference type="SUPFAM" id="SSF50729">
    <property type="entry name" value="PH domain-like"/>
    <property type="match status" value="1"/>
</dbReference>
<accession>V3ZQG6</accession>
<gene>
    <name evidence="15" type="ORF">LOTGIDRAFT_119149</name>
</gene>
<dbReference type="GO" id="GO:0016459">
    <property type="term" value="C:myosin complex"/>
    <property type="evidence" value="ECO:0007669"/>
    <property type="project" value="UniProtKB-KW"/>
</dbReference>
<dbReference type="InterPro" id="IPR035963">
    <property type="entry name" value="FERM_2"/>
</dbReference>
<feature type="domain" description="Ras-associating" evidence="12">
    <location>
        <begin position="1773"/>
        <end position="1874"/>
    </location>
</feature>
<dbReference type="SMART" id="SM00139">
    <property type="entry name" value="MyTH4"/>
    <property type="match status" value="2"/>
</dbReference>
<evidence type="ECO:0000256" key="5">
    <source>
        <dbReference type="ARBA" id="ARBA00023123"/>
    </source>
</evidence>
<dbReference type="KEGG" id="lgi:LOTGIDRAFT_119149"/>
<dbReference type="InterPro" id="IPR036961">
    <property type="entry name" value="Kinesin_motor_dom_sf"/>
</dbReference>
<feature type="domain" description="FERM" evidence="11">
    <location>
        <begin position="1204"/>
        <end position="1527"/>
    </location>
</feature>
<dbReference type="GeneID" id="20231705"/>
<evidence type="ECO:0000256" key="8">
    <source>
        <dbReference type="PROSITE-ProRule" id="PRU00782"/>
    </source>
</evidence>
<keyword evidence="9" id="KW-0175">Coiled coil</keyword>
<feature type="domain" description="FERM" evidence="11">
    <location>
        <begin position="1770"/>
        <end position="2062"/>
    </location>
</feature>
<dbReference type="CDD" id="cd17208">
    <property type="entry name" value="FERM_F1_DdMyo7_like"/>
    <property type="match status" value="1"/>
</dbReference>
<dbReference type="PANTHER" id="PTHR46049:SF5">
    <property type="entry name" value="PLECKSTRIN HOMOLOGY DOMAIN-CONTAINING FAMILY H MEMBER 3"/>
    <property type="match status" value="1"/>
</dbReference>
<evidence type="ECO:0000256" key="10">
    <source>
        <dbReference type="SAM" id="MobiDB-lite"/>
    </source>
</evidence>
<evidence type="ECO:0000256" key="3">
    <source>
        <dbReference type="ARBA" id="ARBA00022741"/>
    </source>
</evidence>
<dbReference type="SMART" id="SM00295">
    <property type="entry name" value="B41"/>
    <property type="match status" value="2"/>
</dbReference>
<dbReference type="InterPro" id="IPR000159">
    <property type="entry name" value="RA_dom"/>
</dbReference>
<evidence type="ECO:0000256" key="4">
    <source>
        <dbReference type="ARBA" id="ARBA00022840"/>
    </source>
</evidence>
<dbReference type="PROSITE" id="PS50096">
    <property type="entry name" value="IQ"/>
    <property type="match status" value="2"/>
</dbReference>
<evidence type="ECO:0000313" key="15">
    <source>
        <dbReference type="EMBL" id="ESO93643.1"/>
    </source>
</evidence>
<dbReference type="Pfam" id="PF00612">
    <property type="entry name" value="IQ"/>
    <property type="match status" value="2"/>
</dbReference>
<dbReference type="Pfam" id="PF00784">
    <property type="entry name" value="MyTH4"/>
    <property type="match status" value="2"/>
</dbReference>
<feature type="region of interest" description="Disordered" evidence="10">
    <location>
        <begin position="866"/>
        <end position="906"/>
    </location>
</feature>
<keyword evidence="6 8" id="KW-0505">Motor protein</keyword>
<dbReference type="Gene3D" id="1.20.80.10">
    <property type="match status" value="2"/>
</dbReference>